<proteinExistence type="predicted"/>
<keyword evidence="2" id="KW-1185">Reference proteome</keyword>
<organism evidence="1 2">
    <name type="scientific">Planctomyces bekefii</name>
    <dbReference type="NCBI Taxonomy" id="1653850"/>
    <lineage>
        <taxon>Bacteria</taxon>
        <taxon>Pseudomonadati</taxon>
        <taxon>Planctomycetota</taxon>
        <taxon>Planctomycetia</taxon>
        <taxon>Planctomycetales</taxon>
        <taxon>Planctomycetaceae</taxon>
        <taxon>Planctomyces</taxon>
    </lineage>
</organism>
<comment type="caution">
    <text evidence="1">The sequence shown here is derived from an EMBL/GenBank/DDBJ whole genome shotgun (WGS) entry which is preliminary data.</text>
</comment>
<reference evidence="1 2" key="1">
    <citation type="submission" date="2019-08" db="EMBL/GenBank/DDBJ databases">
        <title>100 year-old enigma solved: identification of Planctomyces bekefii, the type genus and species of the phylum Planctomycetes.</title>
        <authorList>
            <person name="Svetlana D.N."/>
            <person name="Overmann J."/>
        </authorList>
    </citation>
    <scope>NUCLEOTIDE SEQUENCE [LARGE SCALE GENOMIC DNA]</scope>
    <source>
        <strain evidence="1">Phe10_nw2017</strain>
    </source>
</reference>
<dbReference type="AlphaFoldDB" id="A0A5C6MAN6"/>
<dbReference type="EMBL" id="SRHE01000051">
    <property type="protein sequence ID" value="TWW11746.1"/>
    <property type="molecule type" value="Genomic_DNA"/>
</dbReference>
<sequence length="85" mass="9070">MVLIQAVTRTLGAFRKILDNTKSKGRTRIRPARRAPAVCNCSGVADKSPDTPVARQSAGNLSVLRQITALPCNRYQVSACSSSPA</sequence>
<protein>
    <submittedName>
        <fullName evidence="1">Uncharacterized protein</fullName>
    </submittedName>
</protein>
<accession>A0A5C6MAN6</accession>
<dbReference type="Proteomes" id="UP000321083">
    <property type="component" value="Unassembled WGS sequence"/>
</dbReference>
<evidence type="ECO:0000313" key="2">
    <source>
        <dbReference type="Proteomes" id="UP000321083"/>
    </source>
</evidence>
<evidence type="ECO:0000313" key="1">
    <source>
        <dbReference type="EMBL" id="TWW11746.1"/>
    </source>
</evidence>
<gene>
    <name evidence="1" type="ORF">E3A20_04380</name>
</gene>
<name>A0A5C6MAN6_9PLAN</name>
<reference evidence="1 2" key="2">
    <citation type="submission" date="2019-08" db="EMBL/GenBank/DDBJ databases">
        <authorList>
            <person name="Henke P."/>
        </authorList>
    </citation>
    <scope>NUCLEOTIDE SEQUENCE [LARGE SCALE GENOMIC DNA]</scope>
    <source>
        <strain evidence="1">Phe10_nw2017</strain>
    </source>
</reference>